<dbReference type="Pfam" id="PF05016">
    <property type="entry name" value="ParE_toxin"/>
    <property type="match status" value="1"/>
</dbReference>
<sequence>MKLEVSRRATRRLREIADHIHRENPSAAIQVQKTIRDAFALLTVYPDAGRVVRPKVRRFVVPRLPYLIYYTVDERADAVIIVTIRHAAQHRQS</sequence>
<dbReference type="InterPro" id="IPR035093">
    <property type="entry name" value="RelE/ParE_toxin_dom_sf"/>
</dbReference>
<evidence type="ECO:0000313" key="3">
    <source>
        <dbReference type="EMBL" id="GJE63977.1"/>
    </source>
</evidence>
<reference evidence="3" key="1">
    <citation type="journal article" date="2021" name="Front. Microbiol.">
        <title>Comprehensive Comparative Genomics and Phenotyping of Methylobacterium Species.</title>
        <authorList>
            <person name="Alessa O."/>
            <person name="Ogura Y."/>
            <person name="Fujitani Y."/>
            <person name="Takami H."/>
            <person name="Hayashi T."/>
            <person name="Sahin N."/>
            <person name="Tani A."/>
        </authorList>
    </citation>
    <scope>NUCLEOTIDE SEQUENCE</scope>
    <source>
        <strain evidence="3">NBRC 15686</strain>
    </source>
</reference>
<keyword evidence="4" id="KW-1185">Reference proteome</keyword>
<name>A0ABQ4U9X2_9HYPH</name>
<gene>
    <name evidence="3" type="ORF">LNAOJCKE_1176</name>
</gene>
<reference evidence="3" key="2">
    <citation type="submission" date="2021-08" db="EMBL/GenBank/DDBJ databases">
        <authorList>
            <person name="Tani A."/>
            <person name="Ola A."/>
            <person name="Ogura Y."/>
            <person name="Katsura K."/>
            <person name="Hayashi T."/>
        </authorList>
    </citation>
    <scope>NUCLEOTIDE SEQUENCE</scope>
    <source>
        <strain evidence="3">NBRC 15686</strain>
    </source>
</reference>
<accession>A0ABQ4U9X2</accession>
<dbReference type="InterPro" id="IPR007712">
    <property type="entry name" value="RelE/ParE_toxin"/>
</dbReference>
<dbReference type="InterPro" id="IPR051803">
    <property type="entry name" value="TA_system_RelE-like_toxin"/>
</dbReference>
<dbReference type="PANTHER" id="PTHR33755">
    <property type="entry name" value="TOXIN PARE1-RELATED"/>
    <property type="match status" value="1"/>
</dbReference>
<dbReference type="Gene3D" id="3.30.2310.20">
    <property type="entry name" value="RelE-like"/>
    <property type="match status" value="1"/>
</dbReference>
<dbReference type="EMBL" id="BPRC01000002">
    <property type="protein sequence ID" value="GJE63977.1"/>
    <property type="molecule type" value="Genomic_DNA"/>
</dbReference>
<evidence type="ECO:0000256" key="1">
    <source>
        <dbReference type="ARBA" id="ARBA00006226"/>
    </source>
</evidence>
<dbReference type="RefSeq" id="WP_238223142.1">
    <property type="nucleotide sequence ID" value="NZ_BAAADH010000099.1"/>
</dbReference>
<evidence type="ECO:0000256" key="2">
    <source>
        <dbReference type="ARBA" id="ARBA00022649"/>
    </source>
</evidence>
<evidence type="ECO:0000313" key="4">
    <source>
        <dbReference type="Proteomes" id="UP001055039"/>
    </source>
</evidence>
<comment type="similarity">
    <text evidence="1">Belongs to the RelE toxin family.</text>
</comment>
<protein>
    <recommendedName>
        <fullName evidence="5">Type II toxin-antitoxin system RelE/ParE family toxin</fullName>
    </recommendedName>
</protein>
<dbReference type="Proteomes" id="UP001055039">
    <property type="component" value="Unassembled WGS sequence"/>
</dbReference>
<proteinExistence type="inferred from homology"/>
<keyword evidence="2" id="KW-1277">Toxin-antitoxin system</keyword>
<evidence type="ECO:0008006" key="5">
    <source>
        <dbReference type="Google" id="ProtNLM"/>
    </source>
</evidence>
<organism evidence="3 4">
    <name type="scientific">Methylorubrum aminovorans</name>
    <dbReference type="NCBI Taxonomy" id="269069"/>
    <lineage>
        <taxon>Bacteria</taxon>
        <taxon>Pseudomonadati</taxon>
        <taxon>Pseudomonadota</taxon>
        <taxon>Alphaproteobacteria</taxon>
        <taxon>Hyphomicrobiales</taxon>
        <taxon>Methylobacteriaceae</taxon>
        <taxon>Methylorubrum</taxon>
    </lineage>
</organism>
<comment type="caution">
    <text evidence="3">The sequence shown here is derived from an EMBL/GenBank/DDBJ whole genome shotgun (WGS) entry which is preliminary data.</text>
</comment>